<keyword evidence="2" id="KW-1185">Reference proteome</keyword>
<dbReference type="Proteomes" id="UP001219934">
    <property type="component" value="Unassembled WGS sequence"/>
</dbReference>
<dbReference type="EMBL" id="JAPTMU010000056">
    <property type="protein sequence ID" value="KAJ4922819.1"/>
    <property type="molecule type" value="Genomic_DNA"/>
</dbReference>
<evidence type="ECO:0000313" key="1">
    <source>
        <dbReference type="EMBL" id="KAJ4922819.1"/>
    </source>
</evidence>
<protein>
    <submittedName>
        <fullName evidence="1">Uncharacterized protein</fullName>
    </submittedName>
</protein>
<feature type="non-terminal residue" evidence="1">
    <location>
        <position position="242"/>
    </location>
</feature>
<accession>A0AAD6ACT2</accession>
<gene>
    <name evidence="1" type="ORF">JOQ06_006483</name>
</gene>
<organism evidence="1 2">
    <name type="scientific">Pogonophryne albipinna</name>
    <dbReference type="NCBI Taxonomy" id="1090488"/>
    <lineage>
        <taxon>Eukaryota</taxon>
        <taxon>Metazoa</taxon>
        <taxon>Chordata</taxon>
        <taxon>Craniata</taxon>
        <taxon>Vertebrata</taxon>
        <taxon>Euteleostomi</taxon>
        <taxon>Actinopterygii</taxon>
        <taxon>Neopterygii</taxon>
        <taxon>Teleostei</taxon>
        <taxon>Neoteleostei</taxon>
        <taxon>Acanthomorphata</taxon>
        <taxon>Eupercaria</taxon>
        <taxon>Perciformes</taxon>
        <taxon>Notothenioidei</taxon>
        <taxon>Pogonophryne</taxon>
    </lineage>
</organism>
<dbReference type="AlphaFoldDB" id="A0AAD6ACT2"/>
<name>A0AAD6ACT2_9TELE</name>
<reference evidence="1" key="1">
    <citation type="submission" date="2022-11" db="EMBL/GenBank/DDBJ databases">
        <title>Chromosome-level genome of Pogonophryne albipinna.</title>
        <authorList>
            <person name="Jo E."/>
        </authorList>
    </citation>
    <scope>NUCLEOTIDE SEQUENCE</scope>
    <source>
        <strain evidence="1">SGF0006</strain>
        <tissue evidence="1">Muscle</tissue>
    </source>
</reference>
<proteinExistence type="predicted"/>
<feature type="non-terminal residue" evidence="1">
    <location>
        <position position="1"/>
    </location>
</feature>
<comment type="caution">
    <text evidence="1">The sequence shown here is derived from an EMBL/GenBank/DDBJ whole genome shotgun (WGS) entry which is preliminary data.</text>
</comment>
<sequence length="242" mass="25342">FKHMKVSTGSEEGVQAAVSSFFSCSGCEAAETRPADAYRRRSLSFVLRVSANSGDLCPRASTCEDFLVSQLQVFHVFLQEIRPEGQASVLTVWSNLSCEFPVSPLCPPVFPCVPRCVPVCPRCVPAVSPCVPGVSPVCPCVSLCVPGVSPVCPCVSLCVPGVSLCVPGVSPVCPLCVPGVSPVCPCVSPVCPLVREAVFVLMLQDPPVAPVPPGTLGAALFVRFVFNLSMILLILPSGSPQL</sequence>
<evidence type="ECO:0000313" key="2">
    <source>
        <dbReference type="Proteomes" id="UP001219934"/>
    </source>
</evidence>